<evidence type="ECO:0000313" key="1">
    <source>
        <dbReference type="EMBL" id="KAB2587744.1"/>
    </source>
</evidence>
<dbReference type="Proteomes" id="UP000326907">
    <property type="component" value="Unassembled WGS sequence"/>
</dbReference>
<proteinExistence type="predicted"/>
<dbReference type="RefSeq" id="WP_151514007.1">
    <property type="nucleotide sequence ID" value="NZ_VYUA01000076.1"/>
</dbReference>
<organism evidence="1 2">
    <name type="scientific">Streptomyces arboris</name>
    <dbReference type="NCBI Taxonomy" id="2600619"/>
    <lineage>
        <taxon>Bacteria</taxon>
        <taxon>Bacillati</taxon>
        <taxon>Actinomycetota</taxon>
        <taxon>Actinomycetes</taxon>
        <taxon>Kitasatosporales</taxon>
        <taxon>Streptomycetaceae</taxon>
        <taxon>Streptomyces</taxon>
    </lineage>
</organism>
<keyword evidence="2" id="KW-1185">Reference proteome</keyword>
<reference evidence="1 2" key="1">
    <citation type="submission" date="2019-09" db="EMBL/GenBank/DDBJ databases">
        <authorList>
            <person name="Liu P."/>
        </authorList>
    </citation>
    <scope>NUCLEOTIDE SEQUENCE [LARGE SCALE GENOMIC DNA]</scope>
    <source>
        <strain evidence="1 2">TRM68085</strain>
    </source>
</reference>
<accession>A0A5N5ENR1</accession>
<dbReference type="AlphaFoldDB" id="A0A5N5ENR1"/>
<gene>
    <name evidence="1" type="ORF">F5983_36235</name>
</gene>
<name>A0A5N5ENR1_9ACTN</name>
<comment type="caution">
    <text evidence="1">The sequence shown here is derived from an EMBL/GenBank/DDBJ whole genome shotgun (WGS) entry which is preliminary data.</text>
</comment>
<dbReference type="EMBL" id="VYUA01000076">
    <property type="protein sequence ID" value="KAB2587744.1"/>
    <property type="molecule type" value="Genomic_DNA"/>
</dbReference>
<evidence type="ECO:0000313" key="2">
    <source>
        <dbReference type="Proteomes" id="UP000326907"/>
    </source>
</evidence>
<sequence>MTRAAGRPAALPTPGYQAPQRLFLDDGQCLVRFFPERGGPPVDYYFAAFPIARELVVWLATAFAGATGPAGRRRTTSSALSAYGLLRRFAHRPRGTSVQQLSVRTIMVRV</sequence>
<protein>
    <submittedName>
        <fullName evidence="1">Uncharacterized protein</fullName>
    </submittedName>
</protein>